<sequence length="205" mass="24452">MALSIKNAYWCVHIKWKLFYKTRPCTLSVIHPVNRHPFPSFACLFSPLFFIDFSFNFPLLYFLIFFTLLLIYSFSFPFCLSSFTFFSFSLYFPLLTLLFTSMNITLAIPILFDYFLLSFRHIFKKKKAFLQPPPSMPSYFSFYFASHIFLISNLTYLSSRSLDFFSFLIVLLSYLFFSFFLLVLFLFLLIFYPSSFSYSFLISVH</sequence>
<keyword evidence="1" id="KW-0472">Membrane</keyword>
<comment type="caution">
    <text evidence="2">The sequence shown here is derived from an EMBL/GenBank/DDBJ whole genome shotgun (WGS) entry which is preliminary data.</text>
</comment>
<keyword evidence="1" id="KW-1133">Transmembrane helix</keyword>
<name>A0A812AYX3_ACAPH</name>
<accession>A0A812AYX3</accession>
<organism evidence="2 3">
    <name type="scientific">Acanthosepion pharaonis</name>
    <name type="common">Pharaoh cuttlefish</name>
    <name type="synonym">Sepia pharaonis</name>
    <dbReference type="NCBI Taxonomy" id="158019"/>
    <lineage>
        <taxon>Eukaryota</taxon>
        <taxon>Metazoa</taxon>
        <taxon>Spiralia</taxon>
        <taxon>Lophotrochozoa</taxon>
        <taxon>Mollusca</taxon>
        <taxon>Cephalopoda</taxon>
        <taxon>Coleoidea</taxon>
        <taxon>Decapodiformes</taxon>
        <taxon>Sepiida</taxon>
        <taxon>Sepiina</taxon>
        <taxon>Sepiidae</taxon>
        <taxon>Acanthosepion</taxon>
    </lineage>
</organism>
<keyword evidence="1" id="KW-0812">Transmembrane</keyword>
<keyword evidence="3" id="KW-1185">Reference proteome</keyword>
<feature type="transmembrane region" description="Helical" evidence="1">
    <location>
        <begin position="62"/>
        <end position="88"/>
    </location>
</feature>
<proteinExistence type="predicted"/>
<dbReference type="EMBL" id="CAHIKZ030000245">
    <property type="protein sequence ID" value="CAE1163268.1"/>
    <property type="molecule type" value="Genomic_DNA"/>
</dbReference>
<evidence type="ECO:0000313" key="3">
    <source>
        <dbReference type="Proteomes" id="UP000597762"/>
    </source>
</evidence>
<dbReference type="Proteomes" id="UP000597762">
    <property type="component" value="Unassembled WGS sequence"/>
</dbReference>
<feature type="transmembrane region" description="Helical" evidence="1">
    <location>
        <begin position="94"/>
        <end position="117"/>
    </location>
</feature>
<gene>
    <name evidence="2" type="ORF">SPHA_7609</name>
</gene>
<dbReference type="AlphaFoldDB" id="A0A812AYX3"/>
<feature type="transmembrane region" description="Helical" evidence="1">
    <location>
        <begin position="164"/>
        <end position="192"/>
    </location>
</feature>
<evidence type="ECO:0000313" key="2">
    <source>
        <dbReference type="EMBL" id="CAE1163268.1"/>
    </source>
</evidence>
<reference evidence="2" key="1">
    <citation type="submission" date="2021-01" db="EMBL/GenBank/DDBJ databases">
        <authorList>
            <person name="Li R."/>
            <person name="Bekaert M."/>
        </authorList>
    </citation>
    <scope>NUCLEOTIDE SEQUENCE</scope>
    <source>
        <strain evidence="2">Farmed</strain>
    </source>
</reference>
<protein>
    <submittedName>
        <fullName evidence="2">Uncharacterized protein</fullName>
    </submittedName>
</protein>
<evidence type="ECO:0000256" key="1">
    <source>
        <dbReference type="SAM" id="Phobius"/>
    </source>
</evidence>
<feature type="transmembrane region" description="Helical" evidence="1">
    <location>
        <begin position="138"/>
        <end position="158"/>
    </location>
</feature>